<dbReference type="GO" id="GO:0004040">
    <property type="term" value="F:amidase activity"/>
    <property type="evidence" value="ECO:0007669"/>
    <property type="project" value="UniProtKB-EC"/>
</dbReference>
<organism evidence="2 3">
    <name type="scientific">Kaistia hirudinis</name>
    <dbReference type="NCBI Taxonomy" id="1293440"/>
    <lineage>
        <taxon>Bacteria</taxon>
        <taxon>Pseudomonadati</taxon>
        <taxon>Pseudomonadota</taxon>
        <taxon>Alphaproteobacteria</taxon>
        <taxon>Hyphomicrobiales</taxon>
        <taxon>Kaistiaceae</taxon>
        <taxon>Kaistia</taxon>
    </lineage>
</organism>
<dbReference type="Proteomes" id="UP000553963">
    <property type="component" value="Unassembled WGS sequence"/>
</dbReference>
<proteinExistence type="predicted"/>
<sequence>MTAYRPDGLASTEDYGAFLPGPRLTRSSAAEGPLAGLTFAAKDLFDVAGHVTVCGSPDWGATHAPAARSAVVIDTLLAAGATLVGKTVTDEISLGLLGRNRHYGAPVNPRAPDRYTGGSSSGSAAAVAAGLVPFALGSDTGGSMRVPASFCGLYGIRPTHGAIPVAGLMTQAPSFDTAGFFAANAEIFARVGDVLLPEAPIGEIAEIIIAEDAFAVADSVVRDGLKAAIDRVAAMVGHSRTATIAAEGLRVWNGHHCFLQHPEFAATFAPWVDAVDPRLSYDVAKTIAHARGLPEPPKRAAEAFRPLVRERLDALLEGRRILCLPTTPMTAPPRDLSLGATGEACDRIVDLTCIAGLSGLPQVSLPLGTADGLPIGLSLIGWRGSDRTLIDFARRLASMT</sequence>
<dbReference type="EC" id="3.5.1.4" evidence="2"/>
<dbReference type="AlphaFoldDB" id="A0A840AW80"/>
<name>A0A840AW80_9HYPH</name>
<dbReference type="InterPro" id="IPR036928">
    <property type="entry name" value="AS_sf"/>
</dbReference>
<dbReference type="InterPro" id="IPR020556">
    <property type="entry name" value="Amidase_CS"/>
</dbReference>
<feature type="domain" description="Amidase" evidence="1">
    <location>
        <begin position="28"/>
        <end position="196"/>
    </location>
</feature>
<dbReference type="PROSITE" id="PS00571">
    <property type="entry name" value="AMIDASES"/>
    <property type="match status" value="1"/>
</dbReference>
<keyword evidence="2" id="KW-0378">Hydrolase</keyword>
<dbReference type="SUPFAM" id="SSF75304">
    <property type="entry name" value="Amidase signature (AS) enzymes"/>
    <property type="match status" value="1"/>
</dbReference>
<dbReference type="Pfam" id="PF01425">
    <property type="entry name" value="Amidase"/>
    <property type="match status" value="2"/>
</dbReference>
<evidence type="ECO:0000259" key="1">
    <source>
        <dbReference type="Pfam" id="PF01425"/>
    </source>
</evidence>
<comment type="caution">
    <text evidence="2">The sequence shown here is derived from an EMBL/GenBank/DDBJ whole genome shotgun (WGS) entry which is preliminary data.</text>
</comment>
<protein>
    <submittedName>
        <fullName evidence="2">Amidase</fullName>
        <ecNumber evidence="2">3.5.1.4</ecNumber>
    </submittedName>
</protein>
<dbReference type="PANTHER" id="PTHR46310">
    <property type="entry name" value="AMIDASE 1"/>
    <property type="match status" value="1"/>
</dbReference>
<dbReference type="NCBIfam" id="NF006169">
    <property type="entry name" value="PRK08310.1"/>
    <property type="match status" value="1"/>
</dbReference>
<dbReference type="PANTHER" id="PTHR46310:SF7">
    <property type="entry name" value="AMIDASE 1"/>
    <property type="match status" value="1"/>
</dbReference>
<reference evidence="2 3" key="1">
    <citation type="submission" date="2020-08" db="EMBL/GenBank/DDBJ databases">
        <title>Genomic Encyclopedia of Type Strains, Phase IV (KMG-IV): sequencing the most valuable type-strain genomes for metagenomic binning, comparative biology and taxonomic classification.</title>
        <authorList>
            <person name="Goeker M."/>
        </authorList>
    </citation>
    <scope>NUCLEOTIDE SEQUENCE [LARGE SCALE GENOMIC DNA]</scope>
    <source>
        <strain evidence="2 3">DSM 25966</strain>
    </source>
</reference>
<evidence type="ECO:0000313" key="3">
    <source>
        <dbReference type="Proteomes" id="UP000553963"/>
    </source>
</evidence>
<dbReference type="EMBL" id="JACIDS010000006">
    <property type="protein sequence ID" value="MBB3933408.1"/>
    <property type="molecule type" value="Genomic_DNA"/>
</dbReference>
<feature type="domain" description="Amidase" evidence="1">
    <location>
        <begin position="298"/>
        <end position="389"/>
    </location>
</feature>
<dbReference type="RefSeq" id="WP_183401063.1">
    <property type="nucleotide sequence ID" value="NZ_JACIDS010000006.1"/>
</dbReference>
<dbReference type="InterPro" id="IPR023631">
    <property type="entry name" value="Amidase_dom"/>
</dbReference>
<keyword evidence="3" id="KW-1185">Reference proteome</keyword>
<evidence type="ECO:0000313" key="2">
    <source>
        <dbReference type="EMBL" id="MBB3933408.1"/>
    </source>
</evidence>
<gene>
    <name evidence="2" type="ORF">GGR25_004481</name>
</gene>
<dbReference type="Gene3D" id="3.90.1300.10">
    <property type="entry name" value="Amidase signature (AS) domain"/>
    <property type="match status" value="1"/>
</dbReference>
<accession>A0A840AW80</accession>